<dbReference type="AlphaFoldDB" id="A0A518BBU7"/>
<feature type="compositionally biased region" description="Polar residues" evidence="1">
    <location>
        <begin position="230"/>
        <end position="245"/>
    </location>
</feature>
<protein>
    <recommendedName>
        <fullName evidence="2">SnoaL-like domain-containing protein</fullName>
    </recommendedName>
</protein>
<evidence type="ECO:0000313" key="4">
    <source>
        <dbReference type="Proteomes" id="UP000317093"/>
    </source>
</evidence>
<dbReference type="Gene3D" id="3.10.450.50">
    <property type="match status" value="1"/>
</dbReference>
<dbReference type="OrthoDB" id="271716at2"/>
<dbReference type="KEGG" id="knv:Pan216_53450"/>
<dbReference type="SUPFAM" id="SSF54427">
    <property type="entry name" value="NTF2-like"/>
    <property type="match status" value="1"/>
</dbReference>
<feature type="region of interest" description="Disordered" evidence="1">
    <location>
        <begin position="150"/>
        <end position="306"/>
    </location>
</feature>
<organism evidence="3 4">
    <name type="scientific">Kolteria novifilia</name>
    <dbReference type="NCBI Taxonomy" id="2527975"/>
    <lineage>
        <taxon>Bacteria</taxon>
        <taxon>Pseudomonadati</taxon>
        <taxon>Planctomycetota</taxon>
        <taxon>Planctomycetia</taxon>
        <taxon>Kolteriales</taxon>
        <taxon>Kolteriaceae</taxon>
        <taxon>Kolteria</taxon>
    </lineage>
</organism>
<name>A0A518BBU7_9BACT</name>
<reference evidence="3 4" key="1">
    <citation type="submission" date="2019-02" db="EMBL/GenBank/DDBJ databases">
        <title>Deep-cultivation of Planctomycetes and their phenomic and genomic characterization uncovers novel biology.</title>
        <authorList>
            <person name="Wiegand S."/>
            <person name="Jogler M."/>
            <person name="Boedeker C."/>
            <person name="Pinto D."/>
            <person name="Vollmers J."/>
            <person name="Rivas-Marin E."/>
            <person name="Kohn T."/>
            <person name="Peeters S.H."/>
            <person name="Heuer A."/>
            <person name="Rast P."/>
            <person name="Oberbeckmann S."/>
            <person name="Bunk B."/>
            <person name="Jeske O."/>
            <person name="Meyerdierks A."/>
            <person name="Storesund J.E."/>
            <person name="Kallscheuer N."/>
            <person name="Luecker S."/>
            <person name="Lage O.M."/>
            <person name="Pohl T."/>
            <person name="Merkel B.J."/>
            <person name="Hornburger P."/>
            <person name="Mueller R.-W."/>
            <person name="Bruemmer F."/>
            <person name="Labrenz M."/>
            <person name="Spormann A.M."/>
            <person name="Op den Camp H."/>
            <person name="Overmann J."/>
            <person name="Amann R."/>
            <person name="Jetten M.S.M."/>
            <person name="Mascher T."/>
            <person name="Medema M.H."/>
            <person name="Devos D.P."/>
            <person name="Kaster A.-K."/>
            <person name="Ovreas L."/>
            <person name="Rohde M."/>
            <person name="Galperin M.Y."/>
            <person name="Jogler C."/>
        </authorList>
    </citation>
    <scope>NUCLEOTIDE SEQUENCE [LARGE SCALE GENOMIC DNA]</scope>
    <source>
        <strain evidence="3 4">Pan216</strain>
    </source>
</reference>
<proteinExistence type="predicted"/>
<evidence type="ECO:0000256" key="1">
    <source>
        <dbReference type="SAM" id="MobiDB-lite"/>
    </source>
</evidence>
<feature type="compositionally biased region" description="Pro residues" evidence="1">
    <location>
        <begin position="167"/>
        <end position="180"/>
    </location>
</feature>
<dbReference type="InterPro" id="IPR032710">
    <property type="entry name" value="NTF2-like_dom_sf"/>
</dbReference>
<dbReference type="RefSeq" id="WP_145262683.1">
    <property type="nucleotide sequence ID" value="NZ_CP036279.1"/>
</dbReference>
<dbReference type="InterPro" id="IPR037401">
    <property type="entry name" value="SnoaL-like"/>
</dbReference>
<evidence type="ECO:0000313" key="3">
    <source>
        <dbReference type="EMBL" id="QDU64455.1"/>
    </source>
</evidence>
<dbReference type="EMBL" id="CP036279">
    <property type="protein sequence ID" value="QDU64455.1"/>
    <property type="molecule type" value="Genomic_DNA"/>
</dbReference>
<feature type="compositionally biased region" description="Low complexity" evidence="1">
    <location>
        <begin position="270"/>
        <end position="279"/>
    </location>
</feature>
<accession>A0A518BBU7</accession>
<feature type="compositionally biased region" description="Basic and acidic residues" evidence="1">
    <location>
        <begin position="281"/>
        <end position="306"/>
    </location>
</feature>
<dbReference type="Proteomes" id="UP000317093">
    <property type="component" value="Chromosome"/>
</dbReference>
<feature type="domain" description="SnoaL-like" evidence="2">
    <location>
        <begin position="14"/>
        <end position="133"/>
    </location>
</feature>
<evidence type="ECO:0000259" key="2">
    <source>
        <dbReference type="Pfam" id="PF13474"/>
    </source>
</evidence>
<dbReference type="Pfam" id="PF13474">
    <property type="entry name" value="SnoaL_3"/>
    <property type="match status" value="1"/>
</dbReference>
<gene>
    <name evidence="3" type="ORF">Pan216_53450</name>
</gene>
<feature type="compositionally biased region" description="Polar residues" evidence="1">
    <location>
        <begin position="205"/>
        <end position="220"/>
    </location>
</feature>
<sequence length="306" mass="33434">MGSNPQVEEKVVGVLKSLFRAYAHRDINETMAIFAPSSDIVLVGTRGDHRVGVEGVKTYFEEEFAALSRIDNYRWKTTWLSVGSTGPVAWTVMEVTGEFVKGGQAVRIPHRLTTLMRQRHESWYIVQAHFSCVAGERHFEDALAAPEIGDSAPARRSEPAVPRVEPSSPPPASEPAPPVAPRVEPPRPAEANPRLTPDPHAPVELTNSTDAPTPEETPSQRADWEDWLSRSATSRAGKTTDSPSESDIDDRPASLTDLMRQDSSANEVVSGMGSDSDPSGDGDKGDGEDNPKKELSWEDWLDRSSP</sequence>
<keyword evidence="4" id="KW-1185">Reference proteome</keyword>